<feature type="domain" description="Cadherin" evidence="14">
    <location>
        <begin position="247"/>
        <end position="356"/>
    </location>
</feature>
<reference evidence="16" key="2">
    <citation type="journal article" date="2007" name="PLoS Biol.">
        <title>Survey sequencing and comparative analysis of the elephant shark (Callorhinchus milii) genome.</title>
        <authorList>
            <person name="Venkatesh B."/>
            <person name="Kirkness E.F."/>
            <person name="Loh Y.H."/>
            <person name="Halpern A.L."/>
            <person name="Lee A.P."/>
            <person name="Johnson J."/>
            <person name="Dandona N."/>
            <person name="Viswanathan L.D."/>
            <person name="Tay A."/>
            <person name="Venter J.C."/>
            <person name="Strausberg R.L."/>
            <person name="Brenner S."/>
        </authorList>
    </citation>
    <scope>NUCLEOTIDE SEQUENCE [LARGE SCALE GENOMIC DNA]</scope>
</reference>
<dbReference type="InterPro" id="IPR015919">
    <property type="entry name" value="Cadherin-like_sf"/>
</dbReference>
<keyword evidence="6 11" id="KW-0106">Calcium</keyword>
<keyword evidence="7" id="KW-0130">Cell adhesion</keyword>
<keyword evidence="9 13" id="KW-0472">Membrane</keyword>
<feature type="region of interest" description="Disordered" evidence="12">
    <location>
        <begin position="625"/>
        <end position="649"/>
    </location>
</feature>
<dbReference type="InterPro" id="IPR002126">
    <property type="entry name" value="Cadherin-like_dom"/>
</dbReference>
<reference evidence="15" key="5">
    <citation type="submission" date="2025-09" db="UniProtKB">
        <authorList>
            <consortium name="Ensembl"/>
        </authorList>
    </citation>
    <scope>IDENTIFICATION</scope>
</reference>
<dbReference type="PANTHER" id="PTHR24028">
    <property type="entry name" value="CADHERIN-87A"/>
    <property type="match status" value="1"/>
</dbReference>
<gene>
    <name evidence="15" type="primary">pcdh12</name>
</gene>
<organism evidence="15 16">
    <name type="scientific">Callorhinchus milii</name>
    <name type="common">Ghost shark</name>
    <dbReference type="NCBI Taxonomy" id="7868"/>
    <lineage>
        <taxon>Eukaryota</taxon>
        <taxon>Metazoa</taxon>
        <taxon>Chordata</taxon>
        <taxon>Craniata</taxon>
        <taxon>Vertebrata</taxon>
        <taxon>Chondrichthyes</taxon>
        <taxon>Holocephali</taxon>
        <taxon>Chimaeriformes</taxon>
        <taxon>Callorhinchidae</taxon>
        <taxon>Callorhinchus</taxon>
    </lineage>
</organism>
<evidence type="ECO:0000256" key="7">
    <source>
        <dbReference type="ARBA" id="ARBA00022889"/>
    </source>
</evidence>
<feature type="domain" description="Cadherin" evidence="14">
    <location>
        <begin position="6"/>
        <end position="28"/>
    </location>
</feature>
<evidence type="ECO:0000313" key="15">
    <source>
        <dbReference type="Ensembl" id="ENSCMIP00000013796.1"/>
    </source>
</evidence>
<evidence type="ECO:0000256" key="8">
    <source>
        <dbReference type="ARBA" id="ARBA00022989"/>
    </source>
</evidence>
<evidence type="ECO:0000256" key="4">
    <source>
        <dbReference type="ARBA" id="ARBA00022729"/>
    </source>
</evidence>
<dbReference type="FunFam" id="2.60.40.60:FF:000002">
    <property type="entry name" value="Protocadherin alpha 2"/>
    <property type="match status" value="1"/>
</dbReference>
<dbReference type="CDD" id="cd11304">
    <property type="entry name" value="Cadherin_repeat"/>
    <property type="match status" value="5"/>
</dbReference>
<evidence type="ECO:0000313" key="16">
    <source>
        <dbReference type="Proteomes" id="UP000314986"/>
    </source>
</evidence>
<dbReference type="GO" id="GO:0007156">
    <property type="term" value="P:homophilic cell adhesion via plasma membrane adhesion molecules"/>
    <property type="evidence" value="ECO:0007669"/>
    <property type="project" value="InterPro"/>
</dbReference>
<keyword evidence="8 13" id="KW-1133">Transmembrane helix</keyword>
<dbReference type="Ensembl" id="ENSCMIT00000014099.1">
    <property type="protein sequence ID" value="ENSCMIP00000013796.1"/>
    <property type="gene ID" value="ENSCMIG00000006891.1"/>
</dbReference>
<dbReference type="GO" id="GO:0005509">
    <property type="term" value="F:calcium ion binding"/>
    <property type="evidence" value="ECO:0007669"/>
    <property type="project" value="UniProtKB-UniRule"/>
</dbReference>
<dbReference type="PANTHER" id="PTHR24028:SF42">
    <property type="entry name" value="PROTOCADHERIN-12"/>
    <property type="match status" value="1"/>
</dbReference>
<feature type="region of interest" description="Disordered" evidence="12">
    <location>
        <begin position="696"/>
        <end position="727"/>
    </location>
</feature>
<reference evidence="15" key="4">
    <citation type="submission" date="2025-08" db="UniProtKB">
        <authorList>
            <consortium name="Ensembl"/>
        </authorList>
    </citation>
    <scope>IDENTIFICATION</scope>
</reference>
<dbReference type="Gene3D" id="2.60.40.60">
    <property type="entry name" value="Cadherins"/>
    <property type="match status" value="4"/>
</dbReference>
<feature type="region of interest" description="Disordered" evidence="12">
    <location>
        <begin position="758"/>
        <end position="780"/>
    </location>
</feature>
<name>A0A4W3HD49_CALMI</name>
<dbReference type="PROSITE" id="PS00232">
    <property type="entry name" value="CADHERIN_1"/>
    <property type="match status" value="3"/>
</dbReference>
<dbReference type="InterPro" id="IPR050174">
    <property type="entry name" value="Protocadherin/Cadherin-CA"/>
</dbReference>
<feature type="compositionally biased region" description="Polar residues" evidence="12">
    <location>
        <begin position="702"/>
        <end position="722"/>
    </location>
</feature>
<dbReference type="FunFam" id="2.60.40.60:FF:000001">
    <property type="entry name" value="Protocadherin alpha 2"/>
    <property type="match status" value="1"/>
</dbReference>
<evidence type="ECO:0000259" key="14">
    <source>
        <dbReference type="PROSITE" id="PS50268"/>
    </source>
</evidence>
<evidence type="ECO:0000256" key="9">
    <source>
        <dbReference type="ARBA" id="ARBA00023136"/>
    </source>
</evidence>
<dbReference type="Proteomes" id="UP000314986">
    <property type="component" value="Unassembled WGS sequence"/>
</dbReference>
<dbReference type="FunFam" id="2.60.40.60:FF:000003">
    <property type="entry name" value="Protocadherin alpha 2"/>
    <property type="match status" value="1"/>
</dbReference>
<keyword evidence="16" id="KW-1185">Reference proteome</keyword>
<comment type="subcellular location">
    <subcellularLocation>
        <location evidence="1">Cell membrane</location>
        <topology evidence="1">Single-pass type I membrane protein</topology>
    </subcellularLocation>
</comment>
<evidence type="ECO:0000256" key="6">
    <source>
        <dbReference type="ARBA" id="ARBA00022837"/>
    </source>
</evidence>
<sequence>MTTSLPRRSGTVSVRINVLDSNDNQPRFAGTPEELQIREDTAPGTTLLHLTATDPDQGNNGEVRYSLTGPRDPGTADIFAIDPQSGRLSLTRALDREKTGVHQLQVQARDLGPNSIPVHCSIQVTVLDVNDNAPEIHVSSVSPMDNTAVVSEMVERNTFIALVRVTDPDSGEPGSLKCSLQANGHFRLIKTDDTNYMVVTNATLDRESQAEYNLTLVAEDNGSPSLTSMRHFTVKVTDENDNPPSFLQDSYQASVLENSLPTEPVLTVTARDLDLGNNGQVTYSIREARVLGIPVPSLLTIDPNTGAVRTLIRYDYEQFRQVEFVVQAKDGGEPSLLSEIHARLDIIDVNDNAPVITHPPLRHGTAHITVPITMSGSPSLYLVTTVTAEDADSGTNAQLNYSITGGNEEGVFTVNESLGLIQVRATNCSQLLAKEWTILISVQDGGKPFLCTSAALTVTFVRQDGRSMGPALASQKLSVSLLSVLFLSGLCLLLLLLVVFLRGRCKAEKRDSRAYNCRQAESSYQNHPRRPHRHIQKTDITLLHPGKPRPEPPAPPWALGGRQKGSGDGVADSLPGLTQKCPHILCLQQISQLLSLLHQGQFQPTPNFRGNKYLKSCGRAVAQDVDRTSLKDSGHGESEAGDSDCETGHDTPLEQLLEAGFSDLLARNGWPAADQLRLEELCWSLPSTLTADYRENLFSPETPGSASTSQPPGDNQETTFSTFGKAGAGPEVTGSLLNEMSTFFQLLLAQKAEAQASLDREWDGSGTEEDSEEDPHQLERRTERCLIPTPWCSHWIPGWPFLASRSVTECAPYTTWVSLVSPTSMGSVHRVRLSPPQPRSTIAAKASQLLVT</sequence>
<evidence type="ECO:0000256" key="12">
    <source>
        <dbReference type="SAM" id="MobiDB-lite"/>
    </source>
</evidence>
<dbReference type="PROSITE" id="PS50268">
    <property type="entry name" value="CADHERIN_2"/>
    <property type="match status" value="5"/>
</dbReference>
<proteinExistence type="predicted"/>
<dbReference type="OMA" id="ALFMSIC"/>
<dbReference type="InParanoid" id="A0A4W3HD49"/>
<reference evidence="16" key="1">
    <citation type="journal article" date="2006" name="Science">
        <title>Ancient noncoding elements conserved in the human genome.</title>
        <authorList>
            <person name="Venkatesh B."/>
            <person name="Kirkness E.F."/>
            <person name="Loh Y.H."/>
            <person name="Halpern A.L."/>
            <person name="Lee A.P."/>
            <person name="Johnson J."/>
            <person name="Dandona N."/>
            <person name="Viswanathan L.D."/>
            <person name="Tay A."/>
            <person name="Venter J.C."/>
            <person name="Strausberg R.L."/>
            <person name="Brenner S."/>
        </authorList>
    </citation>
    <scope>NUCLEOTIDE SEQUENCE [LARGE SCALE GENOMIC DNA]</scope>
</reference>
<keyword evidence="2" id="KW-1003">Cell membrane</keyword>
<evidence type="ECO:0000256" key="1">
    <source>
        <dbReference type="ARBA" id="ARBA00004251"/>
    </source>
</evidence>
<dbReference type="SMART" id="SM00112">
    <property type="entry name" value="CA"/>
    <property type="match status" value="4"/>
</dbReference>
<feature type="domain" description="Cadherin" evidence="14">
    <location>
        <begin position="383"/>
        <end position="472"/>
    </location>
</feature>
<dbReference type="GO" id="GO:0005886">
    <property type="term" value="C:plasma membrane"/>
    <property type="evidence" value="ECO:0007669"/>
    <property type="project" value="UniProtKB-SubCell"/>
</dbReference>
<feature type="region of interest" description="Disordered" evidence="12">
    <location>
        <begin position="542"/>
        <end position="573"/>
    </location>
</feature>
<dbReference type="InterPro" id="IPR020894">
    <property type="entry name" value="Cadherin_CS"/>
</dbReference>
<evidence type="ECO:0000256" key="10">
    <source>
        <dbReference type="ARBA" id="ARBA00023180"/>
    </source>
</evidence>
<keyword evidence="5" id="KW-0677">Repeat</keyword>
<reference evidence="16" key="3">
    <citation type="journal article" date="2014" name="Nature">
        <title>Elephant shark genome provides unique insights into gnathostome evolution.</title>
        <authorList>
            <consortium name="International Elephant Shark Genome Sequencing Consortium"/>
            <person name="Venkatesh B."/>
            <person name="Lee A.P."/>
            <person name="Ravi V."/>
            <person name="Maurya A.K."/>
            <person name="Lian M.M."/>
            <person name="Swann J.B."/>
            <person name="Ohta Y."/>
            <person name="Flajnik M.F."/>
            <person name="Sutoh Y."/>
            <person name="Kasahara M."/>
            <person name="Hoon S."/>
            <person name="Gangu V."/>
            <person name="Roy S.W."/>
            <person name="Irimia M."/>
            <person name="Korzh V."/>
            <person name="Kondrychyn I."/>
            <person name="Lim Z.W."/>
            <person name="Tay B.H."/>
            <person name="Tohari S."/>
            <person name="Kong K.W."/>
            <person name="Ho S."/>
            <person name="Lorente-Galdos B."/>
            <person name="Quilez J."/>
            <person name="Marques-Bonet T."/>
            <person name="Raney B.J."/>
            <person name="Ingham P.W."/>
            <person name="Tay A."/>
            <person name="Hillier L.W."/>
            <person name="Minx P."/>
            <person name="Boehm T."/>
            <person name="Wilson R.K."/>
            <person name="Brenner S."/>
            <person name="Warren W.C."/>
        </authorList>
    </citation>
    <scope>NUCLEOTIDE SEQUENCE [LARGE SCALE GENOMIC DNA]</scope>
</reference>
<evidence type="ECO:0000256" key="5">
    <source>
        <dbReference type="ARBA" id="ARBA00022737"/>
    </source>
</evidence>
<dbReference type="FunFam" id="2.60.40.60:FF:000004">
    <property type="entry name" value="Protocadherin 1 gamma 2"/>
    <property type="match status" value="1"/>
</dbReference>
<accession>A0A4W3HD49</accession>
<keyword evidence="10" id="KW-0325">Glycoprotein</keyword>
<dbReference type="PRINTS" id="PR00205">
    <property type="entry name" value="CADHERIN"/>
</dbReference>
<feature type="domain" description="Cadherin" evidence="14">
    <location>
        <begin position="142"/>
        <end position="246"/>
    </location>
</feature>
<dbReference type="SUPFAM" id="SSF49313">
    <property type="entry name" value="Cadherin-like"/>
    <property type="match status" value="4"/>
</dbReference>
<feature type="compositionally biased region" description="Basic and acidic residues" evidence="12">
    <location>
        <begin position="625"/>
        <end position="638"/>
    </location>
</feature>
<dbReference type="AlphaFoldDB" id="A0A4W3HD49"/>
<keyword evidence="3 13" id="KW-0812">Transmembrane</keyword>
<dbReference type="Pfam" id="PF00028">
    <property type="entry name" value="Cadherin"/>
    <property type="match status" value="4"/>
</dbReference>
<feature type="transmembrane region" description="Helical" evidence="13">
    <location>
        <begin position="477"/>
        <end position="501"/>
    </location>
</feature>
<evidence type="ECO:0000256" key="3">
    <source>
        <dbReference type="ARBA" id="ARBA00022692"/>
    </source>
</evidence>
<feature type="domain" description="Cadherin" evidence="14">
    <location>
        <begin position="29"/>
        <end position="136"/>
    </location>
</feature>
<dbReference type="GeneTree" id="ENSGT00940000160403"/>
<evidence type="ECO:0000256" key="13">
    <source>
        <dbReference type="SAM" id="Phobius"/>
    </source>
</evidence>
<keyword evidence="4" id="KW-0732">Signal</keyword>
<evidence type="ECO:0000256" key="11">
    <source>
        <dbReference type="PROSITE-ProRule" id="PRU00043"/>
    </source>
</evidence>
<evidence type="ECO:0000256" key="2">
    <source>
        <dbReference type="ARBA" id="ARBA00022475"/>
    </source>
</evidence>
<protein>
    <submittedName>
        <fullName evidence="15">Protocadherin 12</fullName>
    </submittedName>
</protein>